<evidence type="ECO:0000313" key="4">
    <source>
        <dbReference type="EMBL" id="CAB4788211.1"/>
    </source>
</evidence>
<dbReference type="EMBL" id="CAFBLD010000001">
    <property type="protein sequence ID" value="CAB4856667.1"/>
    <property type="molecule type" value="Genomic_DNA"/>
</dbReference>
<gene>
    <name evidence="3" type="ORF">UFOPK2718_00005</name>
    <name evidence="4" type="ORF">UFOPK2936_01453</name>
    <name evidence="5" type="ORF">UFOPK3174_00693</name>
    <name evidence="6" type="ORF">UFOPK3328_00230</name>
    <name evidence="7" type="ORF">UFOPK3779_00231</name>
    <name evidence="8" type="ORF">UFOPK3913_00911</name>
    <name evidence="2" type="ORF">UFOPK4107_01319</name>
    <name evidence="9" type="ORF">UFOPK4403_01011</name>
</gene>
<keyword evidence="1" id="KW-1133">Transmembrane helix</keyword>
<organism evidence="7">
    <name type="scientific">freshwater metagenome</name>
    <dbReference type="NCBI Taxonomy" id="449393"/>
    <lineage>
        <taxon>unclassified sequences</taxon>
        <taxon>metagenomes</taxon>
        <taxon>ecological metagenomes</taxon>
    </lineage>
</organism>
<dbReference type="EMBL" id="CAFBOC010000009">
    <property type="protein sequence ID" value="CAB4977669.1"/>
    <property type="molecule type" value="Genomic_DNA"/>
</dbReference>
<feature type="transmembrane region" description="Helical" evidence="1">
    <location>
        <begin position="46"/>
        <end position="67"/>
    </location>
</feature>
<evidence type="ECO:0000313" key="9">
    <source>
        <dbReference type="EMBL" id="CAB5073958.1"/>
    </source>
</evidence>
<feature type="transmembrane region" description="Helical" evidence="1">
    <location>
        <begin position="79"/>
        <end position="98"/>
    </location>
</feature>
<dbReference type="EMBL" id="CAEZZW010000009">
    <property type="protein sequence ID" value="CAB4788211.1"/>
    <property type="molecule type" value="Genomic_DNA"/>
</dbReference>
<evidence type="ECO:0000313" key="8">
    <source>
        <dbReference type="EMBL" id="CAB4977669.1"/>
    </source>
</evidence>
<keyword evidence="1" id="KW-0812">Transmembrane</keyword>
<evidence type="ECO:0000313" key="2">
    <source>
        <dbReference type="EMBL" id="CAB4343929.1"/>
    </source>
</evidence>
<evidence type="ECO:0000313" key="7">
    <source>
        <dbReference type="EMBL" id="CAB4936522.1"/>
    </source>
</evidence>
<feature type="transmembrane region" description="Helical" evidence="1">
    <location>
        <begin position="12"/>
        <end position="34"/>
    </location>
</feature>
<evidence type="ECO:0000256" key="1">
    <source>
        <dbReference type="SAM" id="Phobius"/>
    </source>
</evidence>
<dbReference type="EMBL" id="CAEZYM010000001">
    <property type="protein sequence ID" value="CAB4713951.1"/>
    <property type="molecule type" value="Genomic_DNA"/>
</dbReference>
<proteinExistence type="predicted"/>
<dbReference type="EMBL" id="CAFBNH010000001">
    <property type="protein sequence ID" value="CAB4936522.1"/>
    <property type="molecule type" value="Genomic_DNA"/>
</dbReference>
<dbReference type="EMBL" id="CAFBQX010000006">
    <property type="protein sequence ID" value="CAB5073958.1"/>
    <property type="molecule type" value="Genomic_DNA"/>
</dbReference>
<dbReference type="EMBL" id="CAESAE010000008">
    <property type="protein sequence ID" value="CAB4343929.1"/>
    <property type="molecule type" value="Genomic_DNA"/>
</dbReference>
<name>A0A6J7J1X2_9ZZZZ</name>
<reference evidence="7" key="1">
    <citation type="submission" date="2020-05" db="EMBL/GenBank/DDBJ databases">
        <authorList>
            <person name="Chiriac C."/>
            <person name="Salcher M."/>
            <person name="Ghai R."/>
            <person name="Kavagutti S V."/>
        </authorList>
    </citation>
    <scope>NUCLEOTIDE SEQUENCE</scope>
</reference>
<evidence type="ECO:0000313" key="3">
    <source>
        <dbReference type="EMBL" id="CAB4713951.1"/>
    </source>
</evidence>
<feature type="transmembrane region" description="Helical" evidence="1">
    <location>
        <begin position="105"/>
        <end position="121"/>
    </location>
</feature>
<evidence type="ECO:0000313" key="5">
    <source>
        <dbReference type="EMBL" id="CAB4827148.1"/>
    </source>
</evidence>
<sequence>MKLSDLLKPLALVSMAWSIFIVVGVVLNSSFSLTRAAGGQFTQFPLGIRMTYLGTTVLLLLQAWTLLQIWGAKAVRPQWLPRFFLIMSGLSAVVNSLSKSHDERWNAIPALITAWAFWVFAPNKEGDSPDPRSR</sequence>
<accession>A0A6J7J1X2</accession>
<evidence type="ECO:0000313" key="6">
    <source>
        <dbReference type="EMBL" id="CAB4856667.1"/>
    </source>
</evidence>
<protein>
    <submittedName>
        <fullName evidence="7">Unannotated protein</fullName>
    </submittedName>
</protein>
<keyword evidence="1" id="KW-0472">Membrane</keyword>
<dbReference type="AlphaFoldDB" id="A0A6J7J1X2"/>
<dbReference type="EMBL" id="CAFABH010000009">
    <property type="protein sequence ID" value="CAB4827148.1"/>
    <property type="molecule type" value="Genomic_DNA"/>
</dbReference>